<accession>W1NZL5</accession>
<name>W1NZL5_AMBTC</name>
<dbReference type="EMBL" id="KI394411">
    <property type="protein sequence ID" value="ERN03052.1"/>
    <property type="molecule type" value="Genomic_DNA"/>
</dbReference>
<sequence>MRGGVAISTGVFVVALVVHHGGGLGGGFGGRAGAGEGIGGGIGGGFGGGA</sequence>
<reference evidence="2" key="1">
    <citation type="journal article" date="2013" name="Science">
        <title>The Amborella genome and the evolution of flowering plants.</title>
        <authorList>
            <consortium name="Amborella Genome Project"/>
        </authorList>
    </citation>
    <scope>NUCLEOTIDE SEQUENCE [LARGE SCALE GENOMIC DNA]</scope>
</reference>
<dbReference type="Gramene" id="ERN03052">
    <property type="protein sequence ID" value="ERN03052"/>
    <property type="gene ID" value="AMTR_s00181p00046330"/>
</dbReference>
<organism evidence="1 2">
    <name type="scientific">Amborella trichopoda</name>
    <dbReference type="NCBI Taxonomy" id="13333"/>
    <lineage>
        <taxon>Eukaryota</taxon>
        <taxon>Viridiplantae</taxon>
        <taxon>Streptophyta</taxon>
        <taxon>Embryophyta</taxon>
        <taxon>Tracheophyta</taxon>
        <taxon>Spermatophyta</taxon>
        <taxon>Magnoliopsida</taxon>
        <taxon>Amborellales</taxon>
        <taxon>Amborellaceae</taxon>
        <taxon>Amborella</taxon>
    </lineage>
</organism>
<proteinExistence type="predicted"/>
<keyword evidence="2" id="KW-1185">Reference proteome</keyword>
<evidence type="ECO:0000313" key="1">
    <source>
        <dbReference type="EMBL" id="ERN03052.1"/>
    </source>
</evidence>
<dbReference type="AlphaFoldDB" id="W1NZL5"/>
<protein>
    <submittedName>
        <fullName evidence="1">Uncharacterized protein</fullName>
    </submittedName>
</protein>
<evidence type="ECO:0000313" key="2">
    <source>
        <dbReference type="Proteomes" id="UP000017836"/>
    </source>
</evidence>
<gene>
    <name evidence="1" type="ORF">AMTR_s00181p00046330</name>
</gene>
<dbReference type="Proteomes" id="UP000017836">
    <property type="component" value="Unassembled WGS sequence"/>
</dbReference>
<dbReference type="HOGENOM" id="CLU_3127017_0_0_1"/>